<reference evidence="1" key="1">
    <citation type="journal article" date="2020" name="bioRxiv">
        <title>Comparative genomics of Chlamydomonas.</title>
        <authorList>
            <person name="Craig R.J."/>
            <person name="Hasan A.R."/>
            <person name="Ness R.W."/>
            <person name="Keightley P.D."/>
        </authorList>
    </citation>
    <scope>NUCLEOTIDE SEQUENCE</scope>
    <source>
        <strain evidence="1">CCAP 11/70</strain>
    </source>
</reference>
<evidence type="ECO:0000313" key="2">
    <source>
        <dbReference type="Proteomes" id="UP000612055"/>
    </source>
</evidence>
<comment type="caution">
    <text evidence="1">The sequence shown here is derived from an EMBL/GenBank/DDBJ whole genome shotgun (WGS) entry which is preliminary data.</text>
</comment>
<protein>
    <submittedName>
        <fullName evidence="1">Uncharacterized protein</fullName>
    </submittedName>
</protein>
<dbReference type="EMBL" id="JAEHOE010000003">
    <property type="protein sequence ID" value="KAG2500793.1"/>
    <property type="molecule type" value="Genomic_DNA"/>
</dbReference>
<accession>A0A835YDN5</accession>
<name>A0A835YDN5_9CHLO</name>
<dbReference type="Proteomes" id="UP000612055">
    <property type="component" value="Unassembled WGS sequence"/>
</dbReference>
<gene>
    <name evidence="1" type="ORF">HYH03_001555</name>
</gene>
<organism evidence="1 2">
    <name type="scientific">Edaphochlamys debaryana</name>
    <dbReference type="NCBI Taxonomy" id="47281"/>
    <lineage>
        <taxon>Eukaryota</taxon>
        <taxon>Viridiplantae</taxon>
        <taxon>Chlorophyta</taxon>
        <taxon>core chlorophytes</taxon>
        <taxon>Chlorophyceae</taxon>
        <taxon>CS clade</taxon>
        <taxon>Chlamydomonadales</taxon>
        <taxon>Chlamydomonadales incertae sedis</taxon>
        <taxon>Edaphochlamys</taxon>
    </lineage>
</organism>
<proteinExistence type="predicted"/>
<sequence>MLRSANGGTCADRYAALETKWYSTDSECKAQVKLALETYTRSECPSTAPLSKVWTCMNGWSNGEVNGELVNDWIQFLKRCELLYIAQRDQTAESEDGFKWIDNSCFSRFKSLGEFNTYITNPDSGLGSTTGGNPGSATSAVPSFWTFVFGGAAALMLANLL</sequence>
<dbReference type="OrthoDB" id="540461at2759"/>
<keyword evidence="2" id="KW-1185">Reference proteome</keyword>
<evidence type="ECO:0000313" key="1">
    <source>
        <dbReference type="EMBL" id="KAG2500793.1"/>
    </source>
</evidence>
<dbReference type="AlphaFoldDB" id="A0A835YDN5"/>